<dbReference type="Pfam" id="PF08800">
    <property type="entry name" value="BT4734-like_N"/>
    <property type="match status" value="1"/>
</dbReference>
<dbReference type="Proteomes" id="UP000823862">
    <property type="component" value="Unassembled WGS sequence"/>
</dbReference>
<sequence length="271" mass="31210">MPGRLRPYTTRKKEACLQLIRQDPHTLLAYTTISKEGIRIICPYICHPDFYFRNETELYKLAFEKINRHYAALIGHEYDEKCKNITRLSGLAHDPEAWYCENALPFEIEAPASLLDETKSRKKQERLQKVVDAIRTHLADKGVEYTDHQRNNYIMRTGYLFNAYGVDQQTATAWGVKQFADYDGDVAGIFRSCYRKTDEYGTLKLPSHSGKKSSPNDAATSVVSDIEAFLSTQGRFRKNTITRKCEMAETGSDKFSDLTDRMVNTLWCRMS</sequence>
<name>A0A9D2HVB5_9BACE</name>
<dbReference type="EMBL" id="DWZI01000015">
    <property type="protein sequence ID" value="HJA85139.1"/>
    <property type="molecule type" value="Genomic_DNA"/>
</dbReference>
<proteinExistence type="predicted"/>
<feature type="domain" description="BT4734-like N-terminal" evidence="1">
    <location>
        <begin position="12"/>
        <end position="99"/>
    </location>
</feature>
<dbReference type="AlphaFoldDB" id="A0A9D2HVB5"/>
<evidence type="ECO:0000259" key="1">
    <source>
        <dbReference type="Pfam" id="PF08800"/>
    </source>
</evidence>
<accession>A0A9D2HVB5</accession>
<evidence type="ECO:0000313" key="3">
    <source>
        <dbReference type="Proteomes" id="UP000823862"/>
    </source>
</evidence>
<comment type="caution">
    <text evidence="2">The sequence shown here is derived from an EMBL/GenBank/DDBJ whole genome shotgun (WGS) entry which is preliminary data.</text>
</comment>
<gene>
    <name evidence="2" type="ORF">H9950_02885</name>
</gene>
<evidence type="ECO:0000313" key="2">
    <source>
        <dbReference type="EMBL" id="HJA85139.1"/>
    </source>
</evidence>
<feature type="non-terminal residue" evidence="2">
    <location>
        <position position="271"/>
    </location>
</feature>
<reference evidence="2" key="2">
    <citation type="submission" date="2021-04" db="EMBL/GenBank/DDBJ databases">
        <authorList>
            <person name="Gilroy R."/>
        </authorList>
    </citation>
    <scope>NUCLEOTIDE SEQUENCE</scope>
    <source>
        <strain evidence="2">ChiHjej12B11-9795</strain>
    </source>
</reference>
<protein>
    <submittedName>
        <fullName evidence="2">Virulence protein E</fullName>
    </submittedName>
</protein>
<reference evidence="2" key="1">
    <citation type="journal article" date="2021" name="PeerJ">
        <title>Extensive microbial diversity within the chicken gut microbiome revealed by metagenomics and culture.</title>
        <authorList>
            <person name="Gilroy R."/>
            <person name="Ravi A."/>
            <person name="Getino M."/>
            <person name="Pursley I."/>
            <person name="Horton D.L."/>
            <person name="Alikhan N.F."/>
            <person name="Baker D."/>
            <person name="Gharbi K."/>
            <person name="Hall N."/>
            <person name="Watson M."/>
            <person name="Adriaenssens E.M."/>
            <person name="Foster-Nyarko E."/>
            <person name="Jarju S."/>
            <person name="Secka A."/>
            <person name="Antonio M."/>
            <person name="Oren A."/>
            <person name="Chaudhuri R.R."/>
            <person name="La Ragione R."/>
            <person name="Hildebrand F."/>
            <person name="Pallen M.J."/>
        </authorList>
    </citation>
    <scope>NUCLEOTIDE SEQUENCE</scope>
    <source>
        <strain evidence="2">ChiHjej12B11-9795</strain>
    </source>
</reference>
<organism evidence="2 3">
    <name type="scientific">Candidatus Bacteroides avicola</name>
    <dbReference type="NCBI Taxonomy" id="2838468"/>
    <lineage>
        <taxon>Bacteria</taxon>
        <taxon>Pseudomonadati</taxon>
        <taxon>Bacteroidota</taxon>
        <taxon>Bacteroidia</taxon>
        <taxon>Bacteroidales</taxon>
        <taxon>Bacteroidaceae</taxon>
        <taxon>Bacteroides</taxon>
    </lineage>
</organism>
<dbReference type="InterPro" id="IPR014907">
    <property type="entry name" value="BT4734-like_N"/>
</dbReference>